<evidence type="ECO:0000313" key="2">
    <source>
        <dbReference type="EMBL" id="AWW42900.1"/>
    </source>
</evidence>
<organism evidence="2 3">
    <name type="scientific">Streptomyces cadmiisoli</name>
    <dbReference type="NCBI Taxonomy" id="2184053"/>
    <lineage>
        <taxon>Bacteria</taxon>
        <taxon>Bacillati</taxon>
        <taxon>Actinomycetota</taxon>
        <taxon>Actinomycetes</taxon>
        <taxon>Kitasatosporales</taxon>
        <taxon>Streptomycetaceae</taxon>
        <taxon>Streptomyces</taxon>
        <taxon>Streptomyces aurantiacus group</taxon>
    </lineage>
</organism>
<keyword evidence="3" id="KW-1185">Reference proteome</keyword>
<dbReference type="InterPro" id="IPR032710">
    <property type="entry name" value="NTF2-like_dom_sf"/>
</dbReference>
<dbReference type="Gene3D" id="3.10.450.50">
    <property type="match status" value="1"/>
</dbReference>
<reference evidence="2 3" key="1">
    <citation type="journal article" date="2019" name="Int. J. Syst. Evol. Microbiol.">
        <title>Streptomyces cadmiisoli sp. nov., a novel actinomycete isolated from cadmium-contaminated soil.</title>
        <authorList>
            <person name="Li K."/>
            <person name="Tang X."/>
            <person name="Zhao J."/>
            <person name="Guo Y."/>
            <person name="Tang Y."/>
            <person name="Gao J."/>
        </authorList>
    </citation>
    <scope>NUCLEOTIDE SEQUENCE [LARGE SCALE GENOMIC DNA]</scope>
    <source>
        <strain evidence="2 3">ZFG47</strain>
    </source>
</reference>
<dbReference type="AlphaFoldDB" id="A0A2Z4JD69"/>
<dbReference type="Proteomes" id="UP000249616">
    <property type="component" value="Chromosome"/>
</dbReference>
<proteinExistence type="predicted"/>
<evidence type="ECO:0000259" key="1">
    <source>
        <dbReference type="Pfam" id="PF13577"/>
    </source>
</evidence>
<sequence length="151" mass="16831">MSEEIPSTPERLPDRDGCQLVDAYAHHADRREPALFTEDAHVAMYEGDPATTAPSAEFNGWDILAEAFAGLGQYMATTHFNGQSRLTLDGDRAAGETYCLAHHLTVHDEGRTLMVMALRYVDVFVRGGEGTWRFEDRALIIDWVDTRASQS</sequence>
<dbReference type="InterPro" id="IPR037401">
    <property type="entry name" value="SnoaL-like"/>
</dbReference>
<evidence type="ECO:0000313" key="3">
    <source>
        <dbReference type="Proteomes" id="UP000249616"/>
    </source>
</evidence>
<dbReference type="Pfam" id="PF13577">
    <property type="entry name" value="SnoaL_4"/>
    <property type="match status" value="1"/>
</dbReference>
<accession>A0A2Z4JD69</accession>
<name>A0A2Z4JD69_9ACTN</name>
<feature type="domain" description="SnoaL-like" evidence="1">
    <location>
        <begin position="19"/>
        <end position="137"/>
    </location>
</feature>
<dbReference type="EMBL" id="CP030073">
    <property type="protein sequence ID" value="AWW42900.1"/>
    <property type="molecule type" value="Genomic_DNA"/>
</dbReference>
<dbReference type="RefSeq" id="WP_112442729.1">
    <property type="nucleotide sequence ID" value="NZ_CP030073.1"/>
</dbReference>
<dbReference type="SUPFAM" id="SSF54427">
    <property type="entry name" value="NTF2-like"/>
    <property type="match status" value="1"/>
</dbReference>
<gene>
    <name evidence="2" type="ORF">DN051_37035</name>
</gene>
<dbReference type="KEGG" id="scad:DN051_37035"/>
<protein>
    <submittedName>
        <fullName evidence="2">Nuclear transport factor 2 family protein</fullName>
    </submittedName>
</protein>